<dbReference type="OrthoDB" id="2423517at2759"/>
<dbReference type="Proteomes" id="UP000266861">
    <property type="component" value="Unassembled WGS sequence"/>
</dbReference>
<gene>
    <name evidence="1" type="ORF">Glove_120g229</name>
</gene>
<evidence type="ECO:0000313" key="1">
    <source>
        <dbReference type="EMBL" id="RHZ81373.1"/>
    </source>
</evidence>
<comment type="caution">
    <text evidence="1">The sequence shown here is derived from an EMBL/GenBank/DDBJ whole genome shotgun (WGS) entry which is preliminary data.</text>
</comment>
<keyword evidence="2" id="KW-1185">Reference proteome</keyword>
<proteinExistence type="predicted"/>
<protein>
    <submittedName>
        <fullName evidence="1">Uncharacterized protein</fullName>
    </submittedName>
</protein>
<evidence type="ECO:0000313" key="2">
    <source>
        <dbReference type="Proteomes" id="UP000266861"/>
    </source>
</evidence>
<accession>A0A397J8P4</accession>
<name>A0A397J8P4_9GLOM</name>
<organism evidence="1 2">
    <name type="scientific">Diversispora epigaea</name>
    <dbReference type="NCBI Taxonomy" id="1348612"/>
    <lineage>
        <taxon>Eukaryota</taxon>
        <taxon>Fungi</taxon>
        <taxon>Fungi incertae sedis</taxon>
        <taxon>Mucoromycota</taxon>
        <taxon>Glomeromycotina</taxon>
        <taxon>Glomeromycetes</taxon>
        <taxon>Diversisporales</taxon>
        <taxon>Diversisporaceae</taxon>
        <taxon>Diversispora</taxon>
    </lineage>
</organism>
<dbReference type="EMBL" id="PQFF01000112">
    <property type="protein sequence ID" value="RHZ81373.1"/>
    <property type="molecule type" value="Genomic_DNA"/>
</dbReference>
<sequence length="154" mass="17746">MQIAWGPIQAHDHWSNNSRQDVFFTASSLYAVIESMKKKLKWIAWGPIQAHDHWSNNSRQDVFFTASSLYAVIESMKKKLKWVTIISSNGNNIETAISEIYDISVSHLKPDRKKDISNLDTWINFFPKDLEKLQLKAIEKSNPNLSILLTSKNI</sequence>
<dbReference type="AlphaFoldDB" id="A0A397J8P4"/>
<reference evidence="1 2" key="1">
    <citation type="submission" date="2018-08" db="EMBL/GenBank/DDBJ databases">
        <title>Genome and evolution of the arbuscular mycorrhizal fungus Diversispora epigaea (formerly Glomus versiforme) and its bacterial endosymbionts.</title>
        <authorList>
            <person name="Sun X."/>
            <person name="Fei Z."/>
            <person name="Harrison M."/>
        </authorList>
    </citation>
    <scope>NUCLEOTIDE SEQUENCE [LARGE SCALE GENOMIC DNA]</scope>
    <source>
        <strain evidence="1 2">IT104</strain>
    </source>
</reference>